<dbReference type="GO" id="GO:0006396">
    <property type="term" value="P:RNA processing"/>
    <property type="evidence" value="ECO:0007669"/>
    <property type="project" value="InterPro"/>
</dbReference>
<dbReference type="SUPFAM" id="SSF55315">
    <property type="entry name" value="L30e-like"/>
    <property type="match status" value="1"/>
</dbReference>
<dbReference type="InterPro" id="IPR029028">
    <property type="entry name" value="Alpha/beta_knot_MTases"/>
</dbReference>
<dbReference type="InterPro" id="IPR004441">
    <property type="entry name" value="rRNA_MeTrfase_TrmH"/>
</dbReference>
<dbReference type="EMBL" id="JADIMO010000044">
    <property type="protein sequence ID" value="MBO8444851.1"/>
    <property type="molecule type" value="Genomic_DNA"/>
</dbReference>
<evidence type="ECO:0000313" key="4">
    <source>
        <dbReference type="EMBL" id="MBO8444851.1"/>
    </source>
</evidence>
<dbReference type="GO" id="GO:0005829">
    <property type="term" value="C:cytosol"/>
    <property type="evidence" value="ECO:0007669"/>
    <property type="project" value="TreeGrafter"/>
</dbReference>
<reference evidence="4" key="1">
    <citation type="submission" date="2020-10" db="EMBL/GenBank/DDBJ databases">
        <authorList>
            <person name="Gilroy R."/>
        </authorList>
    </citation>
    <scope>NUCLEOTIDE SEQUENCE</scope>
    <source>
        <strain evidence="4">D5-748</strain>
    </source>
</reference>
<sequence>MEEEKGKQYLYGVHPVLEAVKAGRNVEKVFLKQGLEGPQLKEILDALSEKGIPYQFVPAEKLNRLAKGAHQGVVASIAQLEPVSLEELVNNALAQQDSPMFIILDGVSDVRNLGAIARTLECAGGSGVILPAKGGAALNADAVKTSAGALMRLDVCRVPNLRYAAYYLKQNGFRLVAATEKVDRLIYDADMTGPVAIVMGSEGKGISRTMLELSDDRVAIPMAGEISSLNVSSAASVMLFEAVRQRRFARVGE</sequence>
<dbReference type="NCBIfam" id="TIGR00186">
    <property type="entry name" value="rRNA_methyl_3"/>
    <property type="match status" value="1"/>
</dbReference>
<dbReference type="SMART" id="SM00967">
    <property type="entry name" value="SpoU_sub_bind"/>
    <property type="match status" value="1"/>
</dbReference>
<proteinExistence type="predicted"/>
<organism evidence="4 5">
    <name type="scientific">Candidatus Cryptobacteroides merdavium</name>
    <dbReference type="NCBI Taxonomy" id="2840769"/>
    <lineage>
        <taxon>Bacteria</taxon>
        <taxon>Pseudomonadati</taxon>
        <taxon>Bacteroidota</taxon>
        <taxon>Bacteroidia</taxon>
        <taxon>Bacteroidales</taxon>
        <taxon>Candidatus Cryptobacteroides</taxon>
    </lineage>
</organism>
<dbReference type="Pfam" id="PF00588">
    <property type="entry name" value="SpoU_methylase"/>
    <property type="match status" value="1"/>
</dbReference>
<comment type="caution">
    <text evidence="4">The sequence shown here is derived from an EMBL/GenBank/DDBJ whole genome shotgun (WGS) entry which is preliminary data.</text>
</comment>
<feature type="domain" description="RNA 2-O ribose methyltransferase substrate binding" evidence="3">
    <location>
        <begin position="9"/>
        <end position="83"/>
    </location>
</feature>
<dbReference type="PANTHER" id="PTHR46429:SF1">
    <property type="entry name" value="23S RRNA (GUANOSINE-2'-O-)-METHYLTRANSFERASE RLMB"/>
    <property type="match status" value="1"/>
</dbReference>
<evidence type="ECO:0000256" key="2">
    <source>
        <dbReference type="ARBA" id="ARBA00022679"/>
    </source>
</evidence>
<dbReference type="InterPro" id="IPR013123">
    <property type="entry name" value="SpoU_subst-bd"/>
</dbReference>
<dbReference type="Gene3D" id="3.40.1280.10">
    <property type="match status" value="1"/>
</dbReference>
<dbReference type="Proteomes" id="UP000823619">
    <property type="component" value="Unassembled WGS sequence"/>
</dbReference>
<dbReference type="GO" id="GO:0032259">
    <property type="term" value="P:methylation"/>
    <property type="evidence" value="ECO:0007669"/>
    <property type="project" value="UniProtKB-KW"/>
</dbReference>
<evidence type="ECO:0000313" key="5">
    <source>
        <dbReference type="Proteomes" id="UP000823619"/>
    </source>
</evidence>
<name>A0A9D9EE84_9BACT</name>
<evidence type="ECO:0000256" key="1">
    <source>
        <dbReference type="ARBA" id="ARBA00022603"/>
    </source>
</evidence>
<dbReference type="Pfam" id="PF08032">
    <property type="entry name" value="SpoU_sub_bind"/>
    <property type="match status" value="1"/>
</dbReference>
<keyword evidence="2" id="KW-0808">Transferase</keyword>
<dbReference type="InterPro" id="IPR029026">
    <property type="entry name" value="tRNA_m1G_MTases_N"/>
</dbReference>
<dbReference type="CDD" id="cd18103">
    <property type="entry name" value="SpoU-like_RlmB"/>
    <property type="match status" value="1"/>
</dbReference>
<reference evidence="4" key="2">
    <citation type="journal article" date="2021" name="PeerJ">
        <title>Extensive microbial diversity within the chicken gut microbiome revealed by metagenomics and culture.</title>
        <authorList>
            <person name="Gilroy R."/>
            <person name="Ravi A."/>
            <person name="Getino M."/>
            <person name="Pursley I."/>
            <person name="Horton D.L."/>
            <person name="Alikhan N.F."/>
            <person name="Baker D."/>
            <person name="Gharbi K."/>
            <person name="Hall N."/>
            <person name="Watson M."/>
            <person name="Adriaenssens E.M."/>
            <person name="Foster-Nyarko E."/>
            <person name="Jarju S."/>
            <person name="Secka A."/>
            <person name="Antonio M."/>
            <person name="Oren A."/>
            <person name="Chaudhuri R.R."/>
            <person name="La Ragione R."/>
            <person name="Hildebrand F."/>
            <person name="Pallen M.J."/>
        </authorList>
    </citation>
    <scope>NUCLEOTIDE SEQUENCE</scope>
    <source>
        <strain evidence="4">D5-748</strain>
    </source>
</reference>
<dbReference type="InterPro" id="IPR029064">
    <property type="entry name" value="Ribosomal_eL30-like_sf"/>
</dbReference>
<protein>
    <submittedName>
        <fullName evidence="4">23S rRNA (Guanosine(2251)-2'-O)-methyltransferase RlmB</fullName>
    </submittedName>
</protein>
<dbReference type="AlphaFoldDB" id="A0A9D9EE84"/>
<dbReference type="InterPro" id="IPR001537">
    <property type="entry name" value="SpoU_MeTrfase"/>
</dbReference>
<dbReference type="GO" id="GO:0008173">
    <property type="term" value="F:RNA methyltransferase activity"/>
    <property type="evidence" value="ECO:0007669"/>
    <property type="project" value="InterPro"/>
</dbReference>
<gene>
    <name evidence="4" type="primary">rlmB</name>
    <name evidence="4" type="ORF">IAC23_04035</name>
</gene>
<keyword evidence="1" id="KW-0489">Methyltransferase</keyword>
<dbReference type="Gene3D" id="3.30.1330.30">
    <property type="match status" value="1"/>
</dbReference>
<accession>A0A9D9EE84</accession>
<dbReference type="PANTHER" id="PTHR46429">
    <property type="entry name" value="23S RRNA (GUANOSINE-2'-O-)-METHYLTRANSFERASE RLMB"/>
    <property type="match status" value="1"/>
</dbReference>
<dbReference type="SUPFAM" id="SSF75217">
    <property type="entry name" value="alpha/beta knot"/>
    <property type="match status" value="1"/>
</dbReference>
<dbReference type="GO" id="GO:0003723">
    <property type="term" value="F:RNA binding"/>
    <property type="evidence" value="ECO:0007669"/>
    <property type="project" value="InterPro"/>
</dbReference>
<evidence type="ECO:0000259" key="3">
    <source>
        <dbReference type="SMART" id="SM00967"/>
    </source>
</evidence>